<gene>
    <name evidence="2" type="ORF">EV209_2525</name>
</gene>
<name>A0A4Q7P2M4_9FIRM</name>
<keyword evidence="1" id="KW-0812">Transmembrane</keyword>
<protein>
    <submittedName>
        <fullName evidence="2">Uncharacterized protein</fullName>
    </submittedName>
</protein>
<feature type="transmembrane region" description="Helical" evidence="1">
    <location>
        <begin position="67"/>
        <end position="87"/>
    </location>
</feature>
<sequence length="254" mass="28465">MSKFSTGLRRSSPTILTALGIVGVVGTAVMAVRATPKALKLIKAKKDELETDKLTPMELVQTTWRCYVPSVLIGVGTITCIIGIGVMDKRNQAALTSAYAMLNESYKQYRQAAKKVYGEDADNKIHAEMAKDAKVASEDWGYQVYNMDMDPESEQLLFYDLASKKYFTTTMAAVLNAQYHVNRNLALRGDCSLNEYLSFLGIDGIDKGDEMGWDISYMVEEMNCYWLDFDNQKTILEDGLECITIDTMALNKFE</sequence>
<evidence type="ECO:0000256" key="1">
    <source>
        <dbReference type="SAM" id="Phobius"/>
    </source>
</evidence>
<dbReference type="RefSeq" id="WP_130435788.1">
    <property type="nucleotide sequence ID" value="NZ_SGXF01000005.1"/>
</dbReference>
<keyword evidence="1" id="KW-0472">Membrane</keyword>
<evidence type="ECO:0000313" key="2">
    <source>
        <dbReference type="EMBL" id="RZS94156.1"/>
    </source>
</evidence>
<accession>A0A4Q7P2M4</accession>
<dbReference type="EMBL" id="SGXF01000005">
    <property type="protein sequence ID" value="RZS94156.1"/>
    <property type="molecule type" value="Genomic_DNA"/>
</dbReference>
<dbReference type="Pfam" id="PF19880">
    <property type="entry name" value="DUF6353"/>
    <property type="match status" value="1"/>
</dbReference>
<keyword evidence="1" id="KW-1133">Transmembrane helix</keyword>
<organism evidence="2 3">
    <name type="scientific">Cuneatibacter caecimuris</name>
    <dbReference type="NCBI Taxonomy" id="1796618"/>
    <lineage>
        <taxon>Bacteria</taxon>
        <taxon>Bacillati</taxon>
        <taxon>Bacillota</taxon>
        <taxon>Clostridia</taxon>
        <taxon>Lachnospirales</taxon>
        <taxon>Lachnospiraceae</taxon>
        <taxon>Cuneatibacter</taxon>
    </lineage>
</organism>
<dbReference type="OrthoDB" id="2053135at2"/>
<feature type="transmembrane region" description="Helical" evidence="1">
    <location>
        <begin position="12"/>
        <end position="32"/>
    </location>
</feature>
<proteinExistence type="predicted"/>
<reference evidence="2 3" key="1">
    <citation type="submission" date="2019-02" db="EMBL/GenBank/DDBJ databases">
        <title>Genomic Encyclopedia of Type Strains, Phase IV (KMG-IV): sequencing the most valuable type-strain genomes for metagenomic binning, comparative biology and taxonomic classification.</title>
        <authorList>
            <person name="Goeker M."/>
        </authorList>
    </citation>
    <scope>NUCLEOTIDE SEQUENCE [LARGE SCALE GENOMIC DNA]</scope>
    <source>
        <strain evidence="2 3">DSM 29486</strain>
    </source>
</reference>
<dbReference type="AlphaFoldDB" id="A0A4Q7P2M4"/>
<keyword evidence="3" id="KW-1185">Reference proteome</keyword>
<evidence type="ECO:0000313" key="3">
    <source>
        <dbReference type="Proteomes" id="UP000292927"/>
    </source>
</evidence>
<comment type="caution">
    <text evidence="2">The sequence shown here is derived from an EMBL/GenBank/DDBJ whole genome shotgun (WGS) entry which is preliminary data.</text>
</comment>
<dbReference type="InterPro" id="IPR045933">
    <property type="entry name" value="DUF6353"/>
</dbReference>
<dbReference type="Proteomes" id="UP000292927">
    <property type="component" value="Unassembled WGS sequence"/>
</dbReference>